<evidence type="ECO:0000313" key="14">
    <source>
        <dbReference type="Proteomes" id="UP001626550"/>
    </source>
</evidence>
<keyword evidence="5" id="KW-0012">Acyltransferase</keyword>
<dbReference type="InterPro" id="IPR016181">
    <property type="entry name" value="Acyl_CoA_acyltransferase"/>
</dbReference>
<name>A0ABD2Q9V4_9PLAT</name>
<evidence type="ECO:0000256" key="6">
    <source>
        <dbReference type="ARBA" id="ARBA00025774"/>
    </source>
</evidence>
<protein>
    <recommendedName>
        <fullName evidence="8">N-alpha-acetyltransferase 60</fullName>
        <ecNumber evidence="7">2.3.1.259</ecNumber>
        <ecNumber evidence="1">2.3.1.48</ecNumber>
    </recommendedName>
</protein>
<comment type="catalytic activity">
    <reaction evidence="10">
        <text>N-terminal L-methionyl-[transmembrane protein] + acetyl-CoA = N-terminal N(alpha)-acetyl-L-methionyl-[transmembrane protein] + CoA + H(+)</text>
        <dbReference type="Rhea" id="RHEA:50604"/>
        <dbReference type="Rhea" id="RHEA-COMP:12745"/>
        <dbReference type="Rhea" id="RHEA-COMP:12746"/>
        <dbReference type="ChEBI" id="CHEBI:15378"/>
        <dbReference type="ChEBI" id="CHEBI:57287"/>
        <dbReference type="ChEBI" id="CHEBI:57288"/>
        <dbReference type="ChEBI" id="CHEBI:64731"/>
        <dbReference type="ChEBI" id="CHEBI:133414"/>
        <dbReference type="EC" id="2.3.1.259"/>
    </reaction>
</comment>
<keyword evidence="14" id="KW-1185">Reference proteome</keyword>
<dbReference type="GO" id="GO:0007059">
    <property type="term" value="P:chromosome segregation"/>
    <property type="evidence" value="ECO:0007669"/>
    <property type="project" value="UniProtKB-KW"/>
</dbReference>
<dbReference type="GO" id="GO:0061733">
    <property type="term" value="F:protein-lysine-acetyltransferase activity"/>
    <property type="evidence" value="ECO:0007669"/>
    <property type="project" value="UniProtKB-EC"/>
</dbReference>
<dbReference type="GO" id="GO:0006325">
    <property type="term" value="P:chromatin organization"/>
    <property type="evidence" value="ECO:0007669"/>
    <property type="project" value="UniProtKB-KW"/>
</dbReference>
<evidence type="ECO:0000256" key="3">
    <source>
        <dbReference type="ARBA" id="ARBA00022829"/>
    </source>
</evidence>
<evidence type="ECO:0000259" key="12">
    <source>
        <dbReference type="PROSITE" id="PS51186"/>
    </source>
</evidence>
<dbReference type="Pfam" id="PF00583">
    <property type="entry name" value="Acetyltransf_1"/>
    <property type="match status" value="1"/>
</dbReference>
<dbReference type="AlphaFoldDB" id="A0ABD2Q9V4"/>
<organism evidence="13 14">
    <name type="scientific">Cichlidogyrus casuarinus</name>
    <dbReference type="NCBI Taxonomy" id="1844966"/>
    <lineage>
        <taxon>Eukaryota</taxon>
        <taxon>Metazoa</taxon>
        <taxon>Spiralia</taxon>
        <taxon>Lophotrochozoa</taxon>
        <taxon>Platyhelminthes</taxon>
        <taxon>Monogenea</taxon>
        <taxon>Monopisthocotylea</taxon>
        <taxon>Dactylogyridea</taxon>
        <taxon>Ancyrocephalidae</taxon>
        <taxon>Cichlidogyrus</taxon>
    </lineage>
</organism>
<feature type="domain" description="N-acetyltransferase" evidence="12">
    <location>
        <begin position="7"/>
        <end position="211"/>
    </location>
</feature>
<evidence type="ECO:0000256" key="2">
    <source>
        <dbReference type="ARBA" id="ARBA00022679"/>
    </source>
</evidence>
<feature type="compositionally biased region" description="Low complexity" evidence="11">
    <location>
        <begin position="417"/>
        <end position="427"/>
    </location>
</feature>
<comment type="caution">
    <text evidence="13">The sequence shown here is derived from an EMBL/GenBank/DDBJ whole genome shotgun (WGS) entry which is preliminary data.</text>
</comment>
<keyword evidence="2" id="KW-0808">Transferase</keyword>
<evidence type="ECO:0000256" key="10">
    <source>
        <dbReference type="ARBA" id="ARBA00048848"/>
    </source>
</evidence>
<dbReference type="CDD" id="cd04301">
    <property type="entry name" value="NAT_SF"/>
    <property type="match status" value="1"/>
</dbReference>
<evidence type="ECO:0000313" key="13">
    <source>
        <dbReference type="EMBL" id="KAL3315036.1"/>
    </source>
</evidence>
<dbReference type="PROSITE" id="PS51186">
    <property type="entry name" value="GNAT"/>
    <property type="match status" value="1"/>
</dbReference>
<evidence type="ECO:0000256" key="1">
    <source>
        <dbReference type="ARBA" id="ARBA00013184"/>
    </source>
</evidence>
<keyword evidence="4" id="KW-0156">Chromatin regulator</keyword>
<dbReference type="PANTHER" id="PTHR14744:SF15">
    <property type="entry name" value="N-ALPHA-ACETYLTRANSFERASE 60"/>
    <property type="match status" value="1"/>
</dbReference>
<dbReference type="EMBL" id="JBJKFK010000842">
    <property type="protein sequence ID" value="KAL3315036.1"/>
    <property type="molecule type" value="Genomic_DNA"/>
</dbReference>
<reference evidence="13 14" key="1">
    <citation type="submission" date="2024-11" db="EMBL/GenBank/DDBJ databases">
        <title>Adaptive evolution of stress response genes in parasites aligns with host niche diversity.</title>
        <authorList>
            <person name="Hahn C."/>
            <person name="Resl P."/>
        </authorList>
    </citation>
    <scope>NUCLEOTIDE SEQUENCE [LARGE SCALE GENOMIC DNA]</scope>
    <source>
        <strain evidence="13">EGGRZ-B1_66</strain>
        <tissue evidence="13">Body</tissue>
    </source>
</reference>
<evidence type="ECO:0000256" key="8">
    <source>
        <dbReference type="ARBA" id="ARBA00026144"/>
    </source>
</evidence>
<comment type="similarity">
    <text evidence="6">Belongs to the acetyltransferase family. NAA60 subfamily.</text>
</comment>
<dbReference type="SUPFAM" id="SSF55729">
    <property type="entry name" value="Acyl-CoA N-acyltransferases (Nat)"/>
    <property type="match status" value="1"/>
</dbReference>
<feature type="region of interest" description="Disordered" evidence="11">
    <location>
        <begin position="415"/>
        <end position="437"/>
    </location>
</feature>
<feature type="compositionally biased region" description="Acidic residues" evidence="11">
    <location>
        <begin position="428"/>
        <end position="437"/>
    </location>
</feature>
<evidence type="ECO:0000256" key="5">
    <source>
        <dbReference type="ARBA" id="ARBA00023315"/>
    </source>
</evidence>
<dbReference type="InterPro" id="IPR045141">
    <property type="entry name" value="NAA60-like"/>
</dbReference>
<evidence type="ECO:0000256" key="4">
    <source>
        <dbReference type="ARBA" id="ARBA00022853"/>
    </source>
</evidence>
<dbReference type="EC" id="2.3.1.259" evidence="7"/>
<gene>
    <name evidence="13" type="ORF">Ciccas_006336</name>
</gene>
<keyword evidence="3" id="KW-0159">Chromosome partition</keyword>
<feature type="region of interest" description="Disordered" evidence="11">
    <location>
        <begin position="304"/>
        <end position="330"/>
    </location>
</feature>
<evidence type="ECO:0000256" key="9">
    <source>
        <dbReference type="ARBA" id="ARBA00048017"/>
    </source>
</evidence>
<proteinExistence type="inferred from homology"/>
<dbReference type="Proteomes" id="UP001626550">
    <property type="component" value="Unassembled WGS sequence"/>
</dbReference>
<dbReference type="PANTHER" id="PTHR14744">
    <property type="entry name" value="N-ALPHA-ACETYLTRANSFERASE 60"/>
    <property type="match status" value="1"/>
</dbReference>
<accession>A0ABD2Q9V4</accession>
<dbReference type="Gene3D" id="3.40.630.30">
    <property type="match status" value="1"/>
</dbReference>
<comment type="catalytic activity">
    <reaction evidence="9">
        <text>L-lysyl-[protein] + acetyl-CoA = N(6)-acetyl-L-lysyl-[protein] + CoA + H(+)</text>
        <dbReference type="Rhea" id="RHEA:45948"/>
        <dbReference type="Rhea" id="RHEA-COMP:9752"/>
        <dbReference type="Rhea" id="RHEA-COMP:10731"/>
        <dbReference type="ChEBI" id="CHEBI:15378"/>
        <dbReference type="ChEBI" id="CHEBI:29969"/>
        <dbReference type="ChEBI" id="CHEBI:57287"/>
        <dbReference type="ChEBI" id="CHEBI:57288"/>
        <dbReference type="ChEBI" id="CHEBI:61930"/>
        <dbReference type="EC" id="2.3.1.48"/>
    </reaction>
</comment>
<evidence type="ECO:0000256" key="11">
    <source>
        <dbReference type="SAM" id="MobiDB-lite"/>
    </source>
</evidence>
<evidence type="ECO:0000256" key="7">
    <source>
        <dbReference type="ARBA" id="ARBA00026111"/>
    </source>
</evidence>
<dbReference type="InterPro" id="IPR000182">
    <property type="entry name" value="GNAT_dom"/>
</dbReference>
<sequence length="437" mass="49046">MRRPAWLTLVRPNESDLTAVKSLFEECFTVSYSSDWFSEVIRCPKYFSILAKHDDQLIGAIICNFVPYSSYDLKKSQPLFSSSGFFTAFSASELTEPYILYVMSLCVTSEYRCKGVATLLLALVVTYFYKEGSNVDIEKHTVLNNLLLERDDVIDQLFSTFVKESSYRQCKAIYLHTPEKNSKAVEFYLARGFSIHCMVPNYYTINEKPENALIFVTRFLEVLDKNFPIYNVSSMLSFSLGSINSLLSSTAQLSCSILNILLYPVKRVAKSKGVVSNFSGVLLGSSNCRKGSASNSFGGFVSSTDTYSENEDTGSSSSDEDDYYTNYSPYQNNLVPPAPQPCLAPMENYDKGEDSPWYETKVNPPVEATEMTTTCEDDYDPNCLECKINLLNQKYDVDLPDSNPVERAAYIFEQEMMESSSEASSASSDEDDSSESV</sequence>
<dbReference type="EC" id="2.3.1.48" evidence="1"/>
<dbReference type="GO" id="GO:0120518">
    <property type="term" value="F:protein N-terminal-methionine acetyltransferase activity"/>
    <property type="evidence" value="ECO:0007669"/>
    <property type="project" value="UniProtKB-EC"/>
</dbReference>
<feature type="compositionally biased region" description="Acidic residues" evidence="11">
    <location>
        <begin position="308"/>
        <end position="323"/>
    </location>
</feature>